<evidence type="ECO:0000256" key="6">
    <source>
        <dbReference type="SAM" id="Phobius"/>
    </source>
</evidence>
<dbReference type="GO" id="GO:0005886">
    <property type="term" value="C:plasma membrane"/>
    <property type="evidence" value="ECO:0007669"/>
    <property type="project" value="UniProtKB-SubCell"/>
</dbReference>
<comment type="subcellular location">
    <subcellularLocation>
        <location evidence="1">Cell membrane</location>
        <topology evidence="1">Multi-pass membrane protein</topology>
    </subcellularLocation>
</comment>
<keyword evidence="5 6" id="KW-0472">Membrane</keyword>
<feature type="transmembrane region" description="Helical" evidence="6">
    <location>
        <begin position="295"/>
        <end position="317"/>
    </location>
</feature>
<evidence type="ECO:0000256" key="2">
    <source>
        <dbReference type="ARBA" id="ARBA00022475"/>
    </source>
</evidence>
<dbReference type="KEGG" id="gfe:Gferi_14945"/>
<evidence type="ECO:0000256" key="1">
    <source>
        <dbReference type="ARBA" id="ARBA00004651"/>
    </source>
</evidence>
<feature type="transmembrane region" description="Helical" evidence="6">
    <location>
        <begin position="255"/>
        <end position="275"/>
    </location>
</feature>
<evidence type="ECO:0000313" key="9">
    <source>
        <dbReference type="Proteomes" id="UP000095743"/>
    </source>
</evidence>
<keyword evidence="2" id="KW-1003">Cell membrane</keyword>
<dbReference type="EMBL" id="CP017269">
    <property type="protein sequence ID" value="AOT70757.1"/>
    <property type="molecule type" value="Genomic_DNA"/>
</dbReference>
<dbReference type="Pfam" id="PF03553">
    <property type="entry name" value="Na_H_antiporter"/>
    <property type="match status" value="1"/>
</dbReference>
<accession>A0A1D8GIN2</accession>
<organism evidence="8 9">
    <name type="scientific">Geosporobacter ferrireducens</name>
    <dbReference type="NCBI Taxonomy" id="1424294"/>
    <lineage>
        <taxon>Bacteria</taxon>
        <taxon>Bacillati</taxon>
        <taxon>Bacillota</taxon>
        <taxon>Clostridia</taxon>
        <taxon>Peptostreptococcales</taxon>
        <taxon>Thermotaleaceae</taxon>
        <taxon>Geosporobacter</taxon>
    </lineage>
</organism>
<feature type="transmembrane region" description="Helical" evidence="6">
    <location>
        <begin position="329"/>
        <end position="350"/>
    </location>
</feature>
<name>A0A1D8GIN2_9FIRM</name>
<keyword evidence="4 6" id="KW-1133">Transmembrane helix</keyword>
<sequence>MSTTFGILCLLPPIVAIVLALITKQTILSLFVATWLGSTMINGWNPIVGFVKIISDYMVPAIASEWNASLLVLVTFSGGLIAMLRVIGAAQAFAALVTRSINNAKKGQIVTCLSAFIFSYTEPCLILGTIMRPVTDAVRVSRAKLAYILDSMGCNLASFSPISSYGPFIAGLIATQLAEAGIKGNEWAIWAQMLPFNMYSLFAMITVIIVAVFGLNIGPMYAEEKRARETGKLLADGVDPLVPEMKNVLPEGYKLSVWNFIIPMTSLFLALFATIFWTGNFAENGLKGAFLNGNITLAICMGFLAGGIGAGVMGVTTKLFTPAKAFNHFVDGMAELISVPFILICAWSMGKITGTMEVGNYMAGVVQNHLAAGLVPAMVFIFGSAISFATGSSWGVWSIMMPIAFPMAVAFNLPIPYVVGAVISGGMFGDQCSPISDTTILSSTGASCNHVVHVMTQLPYGLAVGVSAFIGFLVGGLTGQYMLSIAVTAIVLYAALFILTKVSKHKNIESTELAHL</sequence>
<feature type="transmembrane region" description="Helical" evidence="6">
    <location>
        <begin position="198"/>
        <end position="218"/>
    </location>
</feature>
<evidence type="ECO:0000256" key="3">
    <source>
        <dbReference type="ARBA" id="ARBA00022692"/>
    </source>
</evidence>
<feature type="transmembrane region" description="Helical" evidence="6">
    <location>
        <begin position="66"/>
        <end position="88"/>
    </location>
</feature>
<evidence type="ECO:0000313" key="8">
    <source>
        <dbReference type="EMBL" id="AOT70757.1"/>
    </source>
</evidence>
<dbReference type="RefSeq" id="WP_069977870.1">
    <property type="nucleotide sequence ID" value="NZ_CP017269.1"/>
</dbReference>
<evidence type="ECO:0000259" key="7">
    <source>
        <dbReference type="Pfam" id="PF03553"/>
    </source>
</evidence>
<dbReference type="PANTHER" id="PTHR43478:SF1">
    <property type="entry name" value="NA+_H+ ANTIPORTER NHAC-LIKE C-TERMINAL DOMAIN-CONTAINING PROTEIN"/>
    <property type="match status" value="1"/>
</dbReference>
<feature type="transmembrane region" description="Helical" evidence="6">
    <location>
        <begin position="108"/>
        <end position="131"/>
    </location>
</feature>
<feature type="transmembrane region" description="Helical" evidence="6">
    <location>
        <begin position="370"/>
        <end position="397"/>
    </location>
</feature>
<dbReference type="PANTHER" id="PTHR43478">
    <property type="entry name" value="NA+/H+ ANTIPORTER-RELATED"/>
    <property type="match status" value="1"/>
</dbReference>
<evidence type="ECO:0000256" key="4">
    <source>
        <dbReference type="ARBA" id="ARBA00022989"/>
    </source>
</evidence>
<dbReference type="STRING" id="1424294.Gferi_14945"/>
<feature type="transmembrane region" description="Helical" evidence="6">
    <location>
        <begin position="152"/>
        <end position="178"/>
    </location>
</feature>
<proteinExistence type="predicted"/>
<dbReference type="AlphaFoldDB" id="A0A1D8GIN2"/>
<dbReference type="OrthoDB" id="9762978at2"/>
<dbReference type="Proteomes" id="UP000095743">
    <property type="component" value="Chromosome"/>
</dbReference>
<protein>
    <submittedName>
        <fullName evidence="8">Sodium:proton antiporter</fullName>
    </submittedName>
</protein>
<feature type="domain" description="Na+/H+ antiporter NhaC-like C-terminal" evidence="7">
    <location>
        <begin position="157"/>
        <end position="476"/>
    </location>
</feature>
<keyword evidence="3 6" id="KW-0812">Transmembrane</keyword>
<evidence type="ECO:0000256" key="5">
    <source>
        <dbReference type="ARBA" id="ARBA00023136"/>
    </source>
</evidence>
<reference evidence="8 9" key="1">
    <citation type="submission" date="2016-09" db="EMBL/GenBank/DDBJ databases">
        <title>Genomic analysis reveals versatility of anaerobic energy metabolism of Geosporobacter ferrireducens IRF9 of phylum Firmicutes.</title>
        <authorList>
            <person name="Kim S.-J."/>
        </authorList>
    </citation>
    <scope>NUCLEOTIDE SEQUENCE [LARGE SCALE GENOMIC DNA]</scope>
    <source>
        <strain evidence="8 9">IRF9</strain>
    </source>
</reference>
<feature type="transmembrane region" description="Helical" evidence="6">
    <location>
        <begin position="458"/>
        <end position="475"/>
    </location>
</feature>
<keyword evidence="9" id="KW-1185">Reference proteome</keyword>
<feature type="transmembrane region" description="Helical" evidence="6">
    <location>
        <begin position="481"/>
        <end position="499"/>
    </location>
</feature>
<feature type="transmembrane region" description="Helical" evidence="6">
    <location>
        <begin position="30"/>
        <end position="54"/>
    </location>
</feature>
<gene>
    <name evidence="8" type="ORF">Gferi_14945</name>
</gene>
<dbReference type="InterPro" id="IPR018461">
    <property type="entry name" value="Na/H_Antiport_NhaC-like_C"/>
</dbReference>